<gene>
    <name evidence="3" type="ORF">PISL3812_06887</name>
</gene>
<dbReference type="PANTHER" id="PTHR47800">
    <property type="entry name" value="C2 DOMAIN-CONTAINING PROTEIN"/>
    <property type="match status" value="1"/>
</dbReference>
<feature type="compositionally biased region" description="Low complexity" evidence="1">
    <location>
        <begin position="509"/>
        <end position="528"/>
    </location>
</feature>
<dbReference type="STRING" id="28573.A0A0U1M2M7"/>
<dbReference type="PANTHER" id="PTHR47800:SF5">
    <property type="entry name" value="FER-1-LIKE PROTEIN 6"/>
    <property type="match status" value="1"/>
</dbReference>
<dbReference type="Proteomes" id="UP000054383">
    <property type="component" value="Unassembled WGS sequence"/>
</dbReference>
<evidence type="ECO:0000259" key="2">
    <source>
        <dbReference type="PROSITE" id="PS50004"/>
    </source>
</evidence>
<dbReference type="SMART" id="SM00239">
    <property type="entry name" value="C2"/>
    <property type="match status" value="1"/>
</dbReference>
<feature type="compositionally biased region" description="Basic and acidic residues" evidence="1">
    <location>
        <begin position="493"/>
        <end position="503"/>
    </location>
</feature>
<organism evidence="3 4">
    <name type="scientific">Talaromyces islandicus</name>
    <name type="common">Penicillium islandicum</name>
    <dbReference type="NCBI Taxonomy" id="28573"/>
    <lineage>
        <taxon>Eukaryota</taxon>
        <taxon>Fungi</taxon>
        <taxon>Dikarya</taxon>
        <taxon>Ascomycota</taxon>
        <taxon>Pezizomycotina</taxon>
        <taxon>Eurotiomycetes</taxon>
        <taxon>Eurotiomycetidae</taxon>
        <taxon>Eurotiales</taxon>
        <taxon>Trichocomaceae</taxon>
        <taxon>Talaromyces</taxon>
        <taxon>Talaromyces sect. Islandici</taxon>
    </lineage>
</organism>
<dbReference type="AlphaFoldDB" id="A0A0U1M2M7"/>
<dbReference type="EMBL" id="CVMT01000006">
    <property type="protein sequence ID" value="CRG89848.1"/>
    <property type="molecule type" value="Genomic_DNA"/>
</dbReference>
<protein>
    <recommendedName>
        <fullName evidence="2">C2 domain-containing protein</fullName>
    </recommendedName>
</protein>
<sequence>MSTEVSPEVRRQHVTEVYGPKIVEKAQKAQDKAIALANPDDQGKFHLHTKGPAGGFDDTPIPRMPPGYTVKFTFHRANNLPVSDFSTLSSDPFIRAELRVALPKRHKQDPEIAFRTPTVRRNVNPVWDAEWIVANVPASGFHLKCRVYDEDPADHDDRLGNVHINVDSLSKDWAGIKEESYHIKKRSGSKRAYFFRTVAASLSAHRSLNAELVVSVEVLGPTPTDNGGHMYTVGPMYWFKHFSPLIGRLLKTEAAAESQDAEGKTTRYNFQAVQMQLKGPVPEELYHRYVEFRPFVAGMFTSHSVKGRILNHALHHQHARIYNFDRSTVNGKFDSPSAEVTQLFLDFVDHGRGNRIFTYVLTLDGNLRFTETGKEFGIDMLSKHTMHSNVSIYIAFSGEFFVRPKKTHHRHQSEASADNNKTPGDGVAADEADEEVHVSNQDCEDPIEYELVIDNDSGTYRPNAEKLPLLREFLSSNLPGLHITTLDCQKDEERMSRLKEERRVKRKQGQGQMVYMQQVNSSESSFSSSDEEDLRRRAEEADTQQQENNFAHSLHDMKDVKGKFRNWLETADGTSNSQNNENTTKAT</sequence>
<feature type="domain" description="C2" evidence="2">
    <location>
        <begin position="52"/>
        <end position="180"/>
    </location>
</feature>
<name>A0A0U1M2M7_TALIS</name>
<keyword evidence="4" id="KW-1185">Reference proteome</keyword>
<feature type="compositionally biased region" description="Basic and acidic residues" evidence="1">
    <location>
        <begin position="553"/>
        <end position="562"/>
    </location>
</feature>
<dbReference type="Gene3D" id="2.60.40.150">
    <property type="entry name" value="C2 domain"/>
    <property type="match status" value="1"/>
</dbReference>
<accession>A0A0U1M2M7</accession>
<evidence type="ECO:0000313" key="4">
    <source>
        <dbReference type="Proteomes" id="UP000054383"/>
    </source>
</evidence>
<feature type="compositionally biased region" description="Polar residues" evidence="1">
    <location>
        <begin position="572"/>
        <end position="587"/>
    </location>
</feature>
<dbReference type="SUPFAM" id="SSF49562">
    <property type="entry name" value="C2 domain (Calcium/lipid-binding domain, CaLB)"/>
    <property type="match status" value="1"/>
</dbReference>
<evidence type="ECO:0000256" key="1">
    <source>
        <dbReference type="SAM" id="MobiDB-lite"/>
    </source>
</evidence>
<dbReference type="Pfam" id="PF00168">
    <property type="entry name" value="C2"/>
    <property type="match status" value="1"/>
</dbReference>
<feature type="region of interest" description="Disordered" evidence="1">
    <location>
        <begin position="407"/>
        <end position="441"/>
    </location>
</feature>
<reference evidence="3 4" key="1">
    <citation type="submission" date="2015-04" db="EMBL/GenBank/DDBJ databases">
        <authorList>
            <person name="Syromyatnikov M.Y."/>
            <person name="Popov V.N."/>
        </authorList>
    </citation>
    <scope>NUCLEOTIDE SEQUENCE [LARGE SCALE GENOMIC DNA]</scope>
    <source>
        <strain evidence="3">WF-38-12</strain>
    </source>
</reference>
<evidence type="ECO:0000313" key="3">
    <source>
        <dbReference type="EMBL" id="CRG89848.1"/>
    </source>
</evidence>
<dbReference type="InterPro" id="IPR035892">
    <property type="entry name" value="C2_domain_sf"/>
</dbReference>
<dbReference type="PROSITE" id="PS50004">
    <property type="entry name" value="C2"/>
    <property type="match status" value="1"/>
</dbReference>
<feature type="region of interest" description="Disordered" evidence="1">
    <location>
        <begin position="493"/>
        <end position="587"/>
    </location>
</feature>
<dbReference type="OMA" id="SRYNFQA"/>
<dbReference type="OrthoDB" id="73919at2759"/>
<dbReference type="InterPro" id="IPR000008">
    <property type="entry name" value="C2_dom"/>
</dbReference>
<proteinExistence type="predicted"/>
<dbReference type="GO" id="GO:0010628">
    <property type="term" value="P:positive regulation of gene expression"/>
    <property type="evidence" value="ECO:0007669"/>
    <property type="project" value="TreeGrafter"/>
</dbReference>